<dbReference type="AlphaFoldDB" id="A0A9Q1HMV8"/>
<name>A0A9Q1HMV8_CONCO</name>
<feature type="compositionally biased region" description="Basic and acidic residues" evidence="1">
    <location>
        <begin position="213"/>
        <end position="222"/>
    </location>
</feature>
<feature type="chain" id="PRO_5040380954" evidence="2">
    <location>
        <begin position="31"/>
        <end position="222"/>
    </location>
</feature>
<evidence type="ECO:0000313" key="4">
    <source>
        <dbReference type="Proteomes" id="UP001152803"/>
    </source>
</evidence>
<dbReference type="OrthoDB" id="10589735at2759"/>
<keyword evidence="4" id="KW-1185">Reference proteome</keyword>
<gene>
    <name evidence="3" type="ORF">COCON_G00228770</name>
</gene>
<feature type="region of interest" description="Disordered" evidence="1">
    <location>
        <begin position="27"/>
        <end position="222"/>
    </location>
</feature>
<evidence type="ECO:0000256" key="1">
    <source>
        <dbReference type="SAM" id="MobiDB-lite"/>
    </source>
</evidence>
<dbReference type="Proteomes" id="UP001152803">
    <property type="component" value="Unassembled WGS sequence"/>
</dbReference>
<evidence type="ECO:0000256" key="2">
    <source>
        <dbReference type="SAM" id="SignalP"/>
    </source>
</evidence>
<keyword evidence="2" id="KW-0732">Signal</keyword>
<comment type="caution">
    <text evidence="3">The sequence shown here is derived from an EMBL/GenBank/DDBJ whole genome shotgun (WGS) entry which is preliminary data.</text>
</comment>
<dbReference type="EMBL" id="JAFJMO010000019">
    <property type="protein sequence ID" value="KAJ8249661.1"/>
    <property type="molecule type" value="Genomic_DNA"/>
</dbReference>
<feature type="compositionally biased region" description="Low complexity" evidence="1">
    <location>
        <begin position="113"/>
        <end position="124"/>
    </location>
</feature>
<feature type="signal peptide" evidence="2">
    <location>
        <begin position="1"/>
        <end position="30"/>
    </location>
</feature>
<feature type="compositionally biased region" description="Basic and acidic residues" evidence="1">
    <location>
        <begin position="58"/>
        <end position="67"/>
    </location>
</feature>
<feature type="compositionally biased region" description="Basic residues" evidence="1">
    <location>
        <begin position="125"/>
        <end position="134"/>
    </location>
</feature>
<reference evidence="3" key="1">
    <citation type="journal article" date="2023" name="Science">
        <title>Genome structures resolve the early diversification of teleost fishes.</title>
        <authorList>
            <person name="Parey E."/>
            <person name="Louis A."/>
            <person name="Montfort J."/>
            <person name="Bouchez O."/>
            <person name="Roques C."/>
            <person name="Iampietro C."/>
            <person name="Lluch J."/>
            <person name="Castinel A."/>
            <person name="Donnadieu C."/>
            <person name="Desvignes T."/>
            <person name="Floi Bucao C."/>
            <person name="Jouanno E."/>
            <person name="Wen M."/>
            <person name="Mejri S."/>
            <person name="Dirks R."/>
            <person name="Jansen H."/>
            <person name="Henkel C."/>
            <person name="Chen W.J."/>
            <person name="Zahm M."/>
            <person name="Cabau C."/>
            <person name="Klopp C."/>
            <person name="Thompson A.W."/>
            <person name="Robinson-Rechavi M."/>
            <person name="Braasch I."/>
            <person name="Lecointre G."/>
            <person name="Bobe J."/>
            <person name="Postlethwait J.H."/>
            <person name="Berthelot C."/>
            <person name="Roest Crollius H."/>
            <person name="Guiguen Y."/>
        </authorList>
    </citation>
    <scope>NUCLEOTIDE SEQUENCE</scope>
    <source>
        <strain evidence="3">Concon-B</strain>
    </source>
</reference>
<accession>A0A9Q1HMV8</accession>
<proteinExistence type="predicted"/>
<organism evidence="3 4">
    <name type="scientific">Conger conger</name>
    <name type="common">Conger eel</name>
    <name type="synonym">Muraena conger</name>
    <dbReference type="NCBI Taxonomy" id="82655"/>
    <lineage>
        <taxon>Eukaryota</taxon>
        <taxon>Metazoa</taxon>
        <taxon>Chordata</taxon>
        <taxon>Craniata</taxon>
        <taxon>Vertebrata</taxon>
        <taxon>Euteleostomi</taxon>
        <taxon>Actinopterygii</taxon>
        <taxon>Neopterygii</taxon>
        <taxon>Teleostei</taxon>
        <taxon>Anguilliformes</taxon>
        <taxon>Congridae</taxon>
        <taxon>Conger</taxon>
    </lineage>
</organism>
<protein>
    <submittedName>
        <fullName evidence="3">Uncharacterized protein</fullName>
    </submittedName>
</protein>
<evidence type="ECO:0000313" key="3">
    <source>
        <dbReference type="EMBL" id="KAJ8249661.1"/>
    </source>
</evidence>
<sequence length="222" mass="23721">MMLLNAAPGLNARTSFLALLLAALQGPVPADPSPPPRASSDTDNLFPGMGTLGMSSESDSRTTRDRNTLSSALLDREGLPVPHRPPHTCSSAWRGRGPPPFRDRAPRPPPSSPWSGPRAAPPARAGRRRRRRRSKALDSSDPLCLHTQRGECSLNQEDPPPQPEADPPEHAHAVSKETIASTSDDPLNVVQPPEGAGSPRSVATDKALTKKRTAAEEKEVQA</sequence>